<dbReference type="AlphaFoldDB" id="A0A8J8NEV2"/>
<evidence type="ECO:0000313" key="3">
    <source>
        <dbReference type="Proteomes" id="UP000785679"/>
    </source>
</evidence>
<dbReference type="EMBL" id="RRYP01019051">
    <property type="protein sequence ID" value="TNV73376.1"/>
    <property type="molecule type" value="Genomic_DNA"/>
</dbReference>
<protein>
    <submittedName>
        <fullName evidence="2">Uncharacterized protein</fullName>
    </submittedName>
</protein>
<gene>
    <name evidence="2" type="ORF">FGO68_gene2549</name>
</gene>
<proteinExistence type="predicted"/>
<evidence type="ECO:0000256" key="1">
    <source>
        <dbReference type="SAM" id="MobiDB-lite"/>
    </source>
</evidence>
<organism evidence="2 3">
    <name type="scientific">Halteria grandinella</name>
    <dbReference type="NCBI Taxonomy" id="5974"/>
    <lineage>
        <taxon>Eukaryota</taxon>
        <taxon>Sar</taxon>
        <taxon>Alveolata</taxon>
        <taxon>Ciliophora</taxon>
        <taxon>Intramacronucleata</taxon>
        <taxon>Spirotrichea</taxon>
        <taxon>Stichotrichia</taxon>
        <taxon>Sporadotrichida</taxon>
        <taxon>Halteriidae</taxon>
        <taxon>Halteria</taxon>
    </lineage>
</organism>
<sequence>MFLKYIARIRIRQSGAPWVNLWTCFRHLGIPDPRHKYRQWLQSLFCIHSHAYRSHHCSSHQYAHTANSPRTCHSTSRSDCTGVSPSRSIARGTRSCSRSTR</sequence>
<feature type="compositionally biased region" description="Polar residues" evidence="1">
    <location>
        <begin position="64"/>
        <end position="87"/>
    </location>
</feature>
<keyword evidence="3" id="KW-1185">Reference proteome</keyword>
<reference evidence="2" key="1">
    <citation type="submission" date="2019-06" db="EMBL/GenBank/DDBJ databases">
        <authorList>
            <person name="Zheng W."/>
        </authorList>
    </citation>
    <scope>NUCLEOTIDE SEQUENCE</scope>
    <source>
        <strain evidence="2">QDHG01</strain>
    </source>
</reference>
<evidence type="ECO:0000313" key="2">
    <source>
        <dbReference type="EMBL" id="TNV73376.1"/>
    </source>
</evidence>
<dbReference type="Proteomes" id="UP000785679">
    <property type="component" value="Unassembled WGS sequence"/>
</dbReference>
<accession>A0A8J8NEV2</accession>
<comment type="caution">
    <text evidence="2">The sequence shown here is derived from an EMBL/GenBank/DDBJ whole genome shotgun (WGS) entry which is preliminary data.</text>
</comment>
<feature type="region of interest" description="Disordered" evidence="1">
    <location>
        <begin position="64"/>
        <end position="101"/>
    </location>
</feature>
<name>A0A8J8NEV2_HALGN</name>